<evidence type="ECO:0000313" key="3">
    <source>
        <dbReference type="Proteomes" id="UP000231426"/>
    </source>
</evidence>
<proteinExistence type="predicted"/>
<dbReference type="AlphaFoldDB" id="A0A2M6W7L3"/>
<evidence type="ECO:0000256" key="1">
    <source>
        <dbReference type="SAM" id="Phobius"/>
    </source>
</evidence>
<gene>
    <name evidence="2" type="ORF">COU29_00540</name>
</gene>
<sequence length="174" mass="18734">MRNLHYDSHVTVGAVATIVIAIIAIAVMLLFAVITSGCYPYDEDIDGGELMDEYGDSEMNGDSDLNLPPIITEPENSVMDTELSKLVFIDPASCNELTHIAGDWYNTETTMVMTVTITPEIGNMCVVNFTGNGTLAFLKGDYQGKNLPLVKTGSCGWLIATILSNGNLIQSGYA</sequence>
<keyword evidence="1" id="KW-0812">Transmembrane</keyword>
<name>A0A2M6W7L3_9BACT</name>
<keyword evidence="1" id="KW-0472">Membrane</keyword>
<keyword evidence="1" id="KW-1133">Transmembrane helix</keyword>
<comment type="caution">
    <text evidence="2">The sequence shown here is derived from an EMBL/GenBank/DDBJ whole genome shotgun (WGS) entry which is preliminary data.</text>
</comment>
<dbReference type="Proteomes" id="UP000231426">
    <property type="component" value="Unassembled WGS sequence"/>
</dbReference>
<protein>
    <submittedName>
        <fullName evidence="2">Uncharacterized protein</fullName>
    </submittedName>
</protein>
<accession>A0A2M6W7L3</accession>
<dbReference type="EMBL" id="PFBV01000002">
    <property type="protein sequence ID" value="PIT88725.1"/>
    <property type="molecule type" value="Genomic_DNA"/>
</dbReference>
<organism evidence="2 3">
    <name type="scientific">Candidatus Magasanikbacteria bacterium CG10_big_fil_rev_8_21_14_0_10_36_32</name>
    <dbReference type="NCBI Taxonomy" id="1974646"/>
    <lineage>
        <taxon>Bacteria</taxon>
        <taxon>Candidatus Magasanikiibacteriota</taxon>
    </lineage>
</organism>
<reference evidence="3" key="1">
    <citation type="submission" date="2017-09" db="EMBL/GenBank/DDBJ databases">
        <title>Depth-based differentiation of microbial function through sediment-hosted aquifers and enrichment of novel symbionts in the deep terrestrial subsurface.</title>
        <authorList>
            <person name="Probst A.J."/>
            <person name="Ladd B."/>
            <person name="Jarett J.K."/>
            <person name="Geller-Mcgrath D.E."/>
            <person name="Sieber C.M.K."/>
            <person name="Emerson J.B."/>
            <person name="Anantharaman K."/>
            <person name="Thomas B.C."/>
            <person name="Malmstrom R."/>
            <person name="Stieglmeier M."/>
            <person name="Klingl A."/>
            <person name="Woyke T."/>
            <person name="Ryan C.M."/>
            <person name="Banfield J.F."/>
        </authorList>
    </citation>
    <scope>NUCLEOTIDE SEQUENCE [LARGE SCALE GENOMIC DNA]</scope>
</reference>
<feature type="transmembrane region" description="Helical" evidence="1">
    <location>
        <begin position="12"/>
        <end position="34"/>
    </location>
</feature>
<evidence type="ECO:0000313" key="2">
    <source>
        <dbReference type="EMBL" id="PIT88725.1"/>
    </source>
</evidence>